<dbReference type="PANTHER" id="PTHR23088:SF27">
    <property type="entry name" value="DEAMINATED GLUTATHIONE AMIDASE"/>
    <property type="match status" value="1"/>
</dbReference>
<feature type="domain" description="CN hydrolase" evidence="2">
    <location>
        <begin position="3"/>
        <end position="248"/>
    </location>
</feature>
<keyword evidence="4" id="KW-1185">Reference proteome</keyword>
<gene>
    <name evidence="3" type="ORF">DSOL_1100</name>
</gene>
<dbReference type="STRING" id="1888891.DSOL_1100"/>
<dbReference type="SUPFAM" id="SSF56317">
    <property type="entry name" value="Carbon-nitrogen hydrolase"/>
    <property type="match status" value="1"/>
</dbReference>
<reference evidence="3 4" key="1">
    <citation type="submission" date="2016-09" db="EMBL/GenBank/DDBJ databases">
        <title>Complete genome of Desulfosporosinus sp. OL.</title>
        <authorList>
            <person name="Mardanov A."/>
            <person name="Beletsky A."/>
            <person name="Panova A."/>
            <person name="Karnachuk O."/>
            <person name="Ravin N."/>
        </authorList>
    </citation>
    <scope>NUCLEOTIDE SEQUENCE [LARGE SCALE GENOMIC DNA]</scope>
    <source>
        <strain evidence="3 4">OL</strain>
    </source>
</reference>
<accession>A0A1Q8R033</accession>
<evidence type="ECO:0000259" key="2">
    <source>
        <dbReference type="PROSITE" id="PS50263"/>
    </source>
</evidence>
<name>A0A1Q8R033_9FIRM</name>
<sequence>MPFQLVMAQLVSLDDKHVNLKKAENAVKYAKQIHGADIVVFPEVFMSHFPIGTPKDISLKDAEPVDGPFVGGMCKLALQYGVWLVFGMREATEEPSDERVYNTTVIVSSEGSVISTYRKTHLFDAFGYNESKNIKPGDALFEPISTPFGKLGLFVCYELRFPEIARYQAIHGAEIIIVPSGWVHGPMKEYHWRNLVTARAIENTVYMVACGKVSDNFYIGQSLIADPMGVIMVSGPETEALIPCRIDLGRIKGVRAKLPSYLHRRPELYTSMNK</sequence>
<dbReference type="InterPro" id="IPR003010">
    <property type="entry name" value="C-N_Hydrolase"/>
</dbReference>
<organism evidence="3 4">
    <name type="scientific">Desulfosporosinus metallidurans</name>
    <dbReference type="NCBI Taxonomy" id="1888891"/>
    <lineage>
        <taxon>Bacteria</taxon>
        <taxon>Bacillati</taxon>
        <taxon>Bacillota</taxon>
        <taxon>Clostridia</taxon>
        <taxon>Eubacteriales</taxon>
        <taxon>Desulfitobacteriaceae</taxon>
        <taxon>Desulfosporosinus</taxon>
    </lineage>
</organism>
<evidence type="ECO:0000256" key="1">
    <source>
        <dbReference type="ARBA" id="ARBA00010613"/>
    </source>
</evidence>
<protein>
    <submittedName>
        <fullName evidence="3">Aliphatic amidase AmiE</fullName>
    </submittedName>
</protein>
<evidence type="ECO:0000313" key="4">
    <source>
        <dbReference type="Proteomes" id="UP000186102"/>
    </source>
</evidence>
<dbReference type="RefSeq" id="WP_075363851.1">
    <property type="nucleotide sequence ID" value="NZ_MLBF01000005.1"/>
</dbReference>
<dbReference type="InterPro" id="IPR036526">
    <property type="entry name" value="C-N_Hydrolase_sf"/>
</dbReference>
<dbReference type="CDD" id="cd07581">
    <property type="entry name" value="nitrilase_3"/>
    <property type="match status" value="1"/>
</dbReference>
<dbReference type="Gene3D" id="3.60.110.10">
    <property type="entry name" value="Carbon-nitrogen hydrolase"/>
    <property type="match status" value="1"/>
</dbReference>
<comment type="similarity">
    <text evidence="1">Belongs to the carbon-nitrogen hydrolase superfamily. NIT1/NIT2 family.</text>
</comment>
<dbReference type="AlphaFoldDB" id="A0A1Q8R033"/>
<dbReference type="PROSITE" id="PS50263">
    <property type="entry name" value="CN_HYDROLASE"/>
    <property type="match status" value="1"/>
</dbReference>
<dbReference type="Proteomes" id="UP000186102">
    <property type="component" value="Unassembled WGS sequence"/>
</dbReference>
<comment type="caution">
    <text evidence="3">The sequence shown here is derived from an EMBL/GenBank/DDBJ whole genome shotgun (WGS) entry which is preliminary data.</text>
</comment>
<dbReference type="Pfam" id="PF00795">
    <property type="entry name" value="CN_hydrolase"/>
    <property type="match status" value="1"/>
</dbReference>
<dbReference type="PANTHER" id="PTHR23088">
    <property type="entry name" value="NITRILASE-RELATED"/>
    <property type="match status" value="1"/>
</dbReference>
<dbReference type="EMBL" id="MLBF01000005">
    <property type="protein sequence ID" value="OLN32989.1"/>
    <property type="molecule type" value="Genomic_DNA"/>
</dbReference>
<proteinExistence type="inferred from homology"/>
<evidence type="ECO:0000313" key="3">
    <source>
        <dbReference type="EMBL" id="OLN32989.1"/>
    </source>
</evidence>
<dbReference type="OrthoDB" id="9811121at2"/>